<evidence type="ECO:0000256" key="3">
    <source>
        <dbReference type="ARBA" id="ARBA00023015"/>
    </source>
</evidence>
<evidence type="ECO:0000256" key="4">
    <source>
        <dbReference type="ARBA" id="ARBA00023163"/>
    </source>
</evidence>
<evidence type="ECO:0000256" key="2">
    <source>
        <dbReference type="ARBA" id="ARBA00006178"/>
    </source>
</evidence>
<keyword evidence="4" id="KW-0804">Transcription</keyword>
<feature type="compositionally biased region" description="Gly residues" evidence="6">
    <location>
        <begin position="179"/>
        <end position="211"/>
    </location>
</feature>
<evidence type="ECO:0000256" key="6">
    <source>
        <dbReference type="SAM" id="MobiDB-lite"/>
    </source>
</evidence>
<gene>
    <name evidence="8" type="ORF">DUNSADRAFT_2320</name>
</gene>
<feature type="compositionally biased region" description="Low complexity" evidence="6">
    <location>
        <begin position="221"/>
        <end position="251"/>
    </location>
</feature>
<feature type="compositionally biased region" description="Basic and acidic residues" evidence="6">
    <location>
        <begin position="134"/>
        <end position="156"/>
    </location>
</feature>
<dbReference type="InterPro" id="IPR045144">
    <property type="entry name" value="TAF4"/>
</dbReference>
<evidence type="ECO:0000256" key="1">
    <source>
        <dbReference type="ARBA" id="ARBA00004123"/>
    </source>
</evidence>
<keyword evidence="3" id="KW-0805">Transcription regulation</keyword>
<feature type="compositionally biased region" description="Low complexity" evidence="6">
    <location>
        <begin position="267"/>
        <end position="282"/>
    </location>
</feature>
<reference evidence="8" key="1">
    <citation type="submission" date="2017-08" db="EMBL/GenBank/DDBJ databases">
        <authorList>
            <person name="Polle J.E."/>
            <person name="Barry K."/>
            <person name="Cushman J."/>
            <person name="Schmutz J."/>
            <person name="Tran D."/>
            <person name="Hathwaick L.T."/>
            <person name="Yim W.C."/>
            <person name="Jenkins J."/>
            <person name="Mckie-Krisberg Z.M."/>
            <person name="Prochnik S."/>
            <person name="Lindquist E."/>
            <person name="Dockter R.B."/>
            <person name="Adam C."/>
            <person name="Molina H."/>
            <person name="Bunkerborg J."/>
            <person name="Jin E."/>
            <person name="Buchheim M."/>
            <person name="Magnuson J."/>
        </authorList>
    </citation>
    <scope>NUCLEOTIDE SEQUENCE</scope>
    <source>
        <strain evidence="8">CCAP 19/18</strain>
    </source>
</reference>
<comment type="subcellular location">
    <subcellularLocation>
        <location evidence="1">Nucleus</location>
    </subcellularLocation>
</comment>
<feature type="domain" description="Transcription initiation factor TFIID component TAF4 C-terminal" evidence="7">
    <location>
        <begin position="3"/>
        <end position="349"/>
    </location>
</feature>
<sequence length="357" mass="37130">MFAEEQERLVDQDPEVRRVPEYVPQRPKAELLVNELPTMQLLQDLAKHHGIKVVSPSCVSFIAAAIEQHMVDLLQRASKAARQRTDPARELPGMIREGPNVRHGVGAIAKADKLARERHVQAEQEKLFMVADSKPSKKMDQEQKSKVQQAKAEKAKARGLTQTTSALGQAFSFKKKGGGEGGKGSSLLRGGGGVSKPKGGAAGGKAGGKKGAGAASKKDTGAAVKAEGAEEGAAGPSGAPSPQPAANSSAGVPIASGASRGPGGQLMGAAAMSAGLARGRPGQRPPPLRDQITQPRRIGQTKGEPAASKKPLTGPGGLPLPQMPTTIGARDVVTVMERDARLSKHAVLWRVAGDMLR</sequence>
<dbReference type="Pfam" id="PF05236">
    <property type="entry name" value="TAF4"/>
    <property type="match status" value="1"/>
</dbReference>
<organism evidence="8 9">
    <name type="scientific">Dunaliella salina</name>
    <name type="common">Green alga</name>
    <name type="synonym">Protococcus salinus</name>
    <dbReference type="NCBI Taxonomy" id="3046"/>
    <lineage>
        <taxon>Eukaryota</taxon>
        <taxon>Viridiplantae</taxon>
        <taxon>Chlorophyta</taxon>
        <taxon>core chlorophytes</taxon>
        <taxon>Chlorophyceae</taxon>
        <taxon>CS clade</taxon>
        <taxon>Chlamydomonadales</taxon>
        <taxon>Dunaliellaceae</taxon>
        <taxon>Dunaliella</taxon>
    </lineage>
</organism>
<evidence type="ECO:0000256" key="5">
    <source>
        <dbReference type="ARBA" id="ARBA00023242"/>
    </source>
</evidence>
<comment type="caution">
    <text evidence="8">The sequence shown here is derived from an EMBL/GenBank/DDBJ whole genome shotgun (WGS) entry which is preliminary data.</text>
</comment>
<accession>A0ABQ7FWF3</accession>
<protein>
    <recommendedName>
        <fullName evidence="7">Transcription initiation factor TFIID component TAF4 C-terminal domain-containing protein</fullName>
    </recommendedName>
</protein>
<keyword evidence="5" id="KW-0539">Nucleus</keyword>
<proteinExistence type="inferred from homology"/>
<dbReference type="PANTHER" id="PTHR15138:SF14">
    <property type="entry name" value="TRANSCRIPTION INITIATION FACTOR TFIID SUBUNIT 4"/>
    <property type="match status" value="1"/>
</dbReference>
<feature type="region of interest" description="Disordered" evidence="6">
    <location>
        <begin position="131"/>
        <end position="325"/>
    </location>
</feature>
<dbReference type="Proteomes" id="UP000815325">
    <property type="component" value="Unassembled WGS sequence"/>
</dbReference>
<comment type="similarity">
    <text evidence="2">Belongs to the TAF4 family.</text>
</comment>
<evidence type="ECO:0000259" key="7">
    <source>
        <dbReference type="Pfam" id="PF05236"/>
    </source>
</evidence>
<dbReference type="InterPro" id="IPR007900">
    <property type="entry name" value="TAF4_C"/>
</dbReference>
<dbReference type="CDD" id="cd08045">
    <property type="entry name" value="HFD_TAF4"/>
    <property type="match status" value="1"/>
</dbReference>
<evidence type="ECO:0000313" key="9">
    <source>
        <dbReference type="Proteomes" id="UP000815325"/>
    </source>
</evidence>
<dbReference type="PANTHER" id="PTHR15138">
    <property type="entry name" value="TRANSCRIPTION INITIATION FACTOR TFIID SUBUNIT 4"/>
    <property type="match status" value="1"/>
</dbReference>
<name>A0ABQ7FWF3_DUNSA</name>
<keyword evidence="9" id="KW-1185">Reference proteome</keyword>
<evidence type="ECO:0000313" key="8">
    <source>
        <dbReference type="EMBL" id="KAF5826697.1"/>
    </source>
</evidence>
<dbReference type="EMBL" id="MU070763">
    <property type="protein sequence ID" value="KAF5826697.1"/>
    <property type="molecule type" value="Genomic_DNA"/>
</dbReference>